<gene>
    <name evidence="1" type="primary">NDAI0G00240</name>
    <name evidence="1" type="ordered locus">NDAI_0G00240</name>
</gene>
<dbReference type="RefSeq" id="XP_003671043.2">
    <property type="nucleotide sequence ID" value="XM_003670995.2"/>
</dbReference>
<dbReference type="OMA" id="EMINHEV"/>
<dbReference type="STRING" id="1071378.G0WDD9"/>
<accession>G0WDD9</accession>
<sequence length="634" mass="74065">MRRYGDIPLPVVFDKTLTAFKNCPTRDLAAEIYQYAVYICEMSDAIDGDIPSKDWIKQKLKGYLDETIEECKYMRNKCRPFDQWQKVFDIKRKFDMRLALLTGTIGYIEDGDEYISSKERGLDMVSSYKYTIIEMINHEVKSLRDFFQDAYRNYVIHDVKNAYNDAVEIYNTIETFERIRSNRREEPYYDLSEYEGGFGLSIVTNGISGSLTKPLPIGEILQIFERAVRLELQFSLKGSALVKHQALTRFIKNSELLLKSLSGVQLTADTICSLIEASYNAESPDSFKEAFINERKSSFVDDFNDIIIKNINLTEPNQTKKSHRFPFSEGTQQYKDRLLLNLRTAFKDSVSDIPSFNKKLIKYCNLKIKSNYDEIRIYAEKEGVLSNSDRKWVNWMRLFFQYYVPTNTNFINQYYLPSTLKRILMLNMEYTTFFKNKRSIEAALNKEFTKYLPIEYTPVNELIQQALHMKPELINNDETSLFLLHLKSEGFGYGLPDHSKDTVQPLWLHKSFTDTWQQKRDEYKKQGKTLHNSFGMHVMEMSSNITLTDNRCLTLVVNPNIAAILYQFNDADTIPVSVLKEKLMVERNQELQFNASLKKLLRHGILLLNNKQLTFNDDFKPNPHENETGVLKLM</sequence>
<evidence type="ECO:0008006" key="3">
    <source>
        <dbReference type="Google" id="ProtNLM"/>
    </source>
</evidence>
<name>G0WDD9_NAUDC</name>
<reference evidence="1 2" key="1">
    <citation type="journal article" date="2011" name="Proc. Natl. Acad. Sci. U.S.A.">
        <title>Evolutionary erosion of yeast sex chromosomes by mating-type switching accidents.</title>
        <authorList>
            <person name="Gordon J.L."/>
            <person name="Armisen D."/>
            <person name="Proux-Wera E."/>
            <person name="Oheigeartaigh S.S."/>
            <person name="Byrne K.P."/>
            <person name="Wolfe K.H."/>
        </authorList>
    </citation>
    <scope>NUCLEOTIDE SEQUENCE [LARGE SCALE GENOMIC DNA]</scope>
    <source>
        <strain evidence="2">ATCC 10597 / BCRC 20456 / CBS 421 / NBRC 0211 / NRRL Y-12639</strain>
    </source>
</reference>
<dbReference type="OrthoDB" id="4045473at2759"/>
<evidence type="ECO:0000313" key="2">
    <source>
        <dbReference type="Proteomes" id="UP000000689"/>
    </source>
</evidence>
<dbReference type="HOGENOM" id="CLU_431536_0_0_1"/>
<evidence type="ECO:0000313" key="1">
    <source>
        <dbReference type="EMBL" id="CCD25800.2"/>
    </source>
</evidence>
<dbReference type="eggNOG" id="ENOG502S98J">
    <property type="taxonomic scope" value="Eukaryota"/>
</dbReference>
<dbReference type="EMBL" id="HE580273">
    <property type="protein sequence ID" value="CCD25800.2"/>
    <property type="molecule type" value="Genomic_DNA"/>
</dbReference>
<proteinExistence type="predicted"/>
<dbReference type="KEGG" id="ndi:NDAI_0G00240"/>
<dbReference type="SUPFAM" id="SSF75632">
    <property type="entry name" value="Cullin homology domain"/>
    <property type="match status" value="1"/>
</dbReference>
<protein>
    <recommendedName>
        <fullName evidence="3">Cullin family profile domain-containing protein</fullName>
    </recommendedName>
</protein>
<dbReference type="GeneID" id="11497196"/>
<keyword evidence="2" id="KW-1185">Reference proteome</keyword>
<dbReference type="Gene3D" id="3.30.230.130">
    <property type="entry name" value="Cullin, Chain C, Domain 2"/>
    <property type="match status" value="1"/>
</dbReference>
<organism evidence="1 2">
    <name type="scientific">Naumovozyma dairenensis (strain ATCC 10597 / BCRC 20456 / CBS 421 / NBRC 0211 / NRRL Y-12639)</name>
    <name type="common">Saccharomyces dairenensis</name>
    <dbReference type="NCBI Taxonomy" id="1071378"/>
    <lineage>
        <taxon>Eukaryota</taxon>
        <taxon>Fungi</taxon>
        <taxon>Dikarya</taxon>
        <taxon>Ascomycota</taxon>
        <taxon>Saccharomycotina</taxon>
        <taxon>Saccharomycetes</taxon>
        <taxon>Saccharomycetales</taxon>
        <taxon>Saccharomycetaceae</taxon>
        <taxon>Naumovozyma</taxon>
    </lineage>
</organism>
<dbReference type="InterPro" id="IPR036317">
    <property type="entry name" value="Cullin_homology_sf"/>
</dbReference>
<dbReference type="AlphaFoldDB" id="G0WDD9"/>
<dbReference type="Proteomes" id="UP000000689">
    <property type="component" value="Chromosome 7"/>
</dbReference>